<proteinExistence type="predicted"/>
<sequence length="66" mass="7740">MFNNDLDKTLEELEGEIWGQPQFCSNLVIRCHELRRKPLMSFSIEDLRIMIGQGFSLKYLVPVALR</sequence>
<dbReference type="CDD" id="cd20691">
    <property type="entry name" value="CdiI_EC536-like"/>
    <property type="match status" value="1"/>
</dbReference>
<keyword evidence="2" id="KW-1185">Reference proteome</keyword>
<evidence type="ECO:0000313" key="1">
    <source>
        <dbReference type="EMBL" id="NBD27408.1"/>
    </source>
</evidence>
<organism evidence="1 2">
    <name type="scientific">Paenibacillus glycinis</name>
    <dbReference type="NCBI Taxonomy" id="2697035"/>
    <lineage>
        <taxon>Bacteria</taxon>
        <taxon>Bacillati</taxon>
        <taxon>Bacillota</taxon>
        <taxon>Bacilli</taxon>
        <taxon>Bacillales</taxon>
        <taxon>Paenibacillaceae</taxon>
        <taxon>Paenibacillus</taxon>
    </lineage>
</organism>
<dbReference type="Proteomes" id="UP000665561">
    <property type="component" value="Unassembled WGS sequence"/>
</dbReference>
<gene>
    <name evidence="1" type="ORF">GT019_26350</name>
</gene>
<name>A0ABW9XYB8_9BACL</name>
<evidence type="ECO:0000313" key="2">
    <source>
        <dbReference type="Proteomes" id="UP000665561"/>
    </source>
</evidence>
<dbReference type="InterPro" id="IPR040547">
    <property type="entry name" value="CdiI"/>
</dbReference>
<dbReference type="EMBL" id="JAAAMV010000027">
    <property type="protein sequence ID" value="NBD27408.1"/>
    <property type="molecule type" value="Genomic_DNA"/>
</dbReference>
<accession>A0ABW9XYB8</accession>
<comment type="caution">
    <text evidence="1">The sequence shown here is derived from an EMBL/GenBank/DDBJ whole genome shotgun (WGS) entry which is preliminary data.</text>
</comment>
<dbReference type="Pfam" id="PF18616">
    <property type="entry name" value="CdiI_3"/>
    <property type="match status" value="1"/>
</dbReference>
<reference evidence="1 2" key="1">
    <citation type="submission" date="2020-01" db="EMBL/GenBank/DDBJ databases">
        <title>Paenibacillus soybeanensis sp. nov. isolated from the nodules of soybean (Glycine max(L.) Merr).</title>
        <authorList>
            <person name="Wang H."/>
        </authorList>
    </citation>
    <scope>NUCLEOTIDE SEQUENCE [LARGE SCALE GENOMIC DNA]</scope>
    <source>
        <strain evidence="1 2">T1</strain>
    </source>
</reference>
<protein>
    <submittedName>
        <fullName evidence="1">Uncharacterized protein</fullName>
    </submittedName>
</protein>